<keyword evidence="2" id="KW-0808">Transferase</keyword>
<dbReference type="SUPFAM" id="SSF53335">
    <property type="entry name" value="S-adenosyl-L-methionine-dependent methyltransferases"/>
    <property type="match status" value="1"/>
</dbReference>
<dbReference type="CDD" id="cd02440">
    <property type="entry name" value="AdoMet_MTases"/>
    <property type="match status" value="1"/>
</dbReference>
<evidence type="ECO:0000256" key="1">
    <source>
        <dbReference type="ARBA" id="ARBA00038158"/>
    </source>
</evidence>
<dbReference type="Pfam" id="PF13489">
    <property type="entry name" value="Methyltransf_23"/>
    <property type="match status" value="1"/>
</dbReference>
<reference evidence="2" key="1">
    <citation type="journal article" date="2020" name="Phytopathology">
        <title>Genome Sequence Resources of Colletotrichum truncatum, C. plurivorum, C. musicola, and C. sojae: Four Species Pathogenic to Soybean (Glycine max).</title>
        <authorList>
            <person name="Rogerio F."/>
            <person name="Boufleur T.R."/>
            <person name="Ciampi-Guillardi M."/>
            <person name="Sukno S.A."/>
            <person name="Thon M.R."/>
            <person name="Massola Junior N.S."/>
            <person name="Baroncelli R."/>
        </authorList>
    </citation>
    <scope>NUCLEOTIDE SEQUENCE</scope>
    <source>
        <strain evidence="2">LFN0074</strain>
    </source>
</reference>
<evidence type="ECO:0000313" key="3">
    <source>
        <dbReference type="Proteomes" id="UP000639643"/>
    </source>
</evidence>
<name>A0A8H6KVJ4_9PEZI</name>
<accession>A0A8H6KVJ4</accession>
<dbReference type="Proteomes" id="UP000639643">
    <property type="component" value="Unassembled WGS sequence"/>
</dbReference>
<keyword evidence="2" id="KW-0489">Methyltransferase</keyword>
<dbReference type="GO" id="GO:0032259">
    <property type="term" value="P:methylation"/>
    <property type="evidence" value="ECO:0007669"/>
    <property type="project" value="UniProtKB-KW"/>
</dbReference>
<dbReference type="InterPro" id="IPR029063">
    <property type="entry name" value="SAM-dependent_MTases_sf"/>
</dbReference>
<dbReference type="PANTHER" id="PTHR43591">
    <property type="entry name" value="METHYLTRANSFERASE"/>
    <property type="match status" value="1"/>
</dbReference>
<dbReference type="AlphaFoldDB" id="A0A8H6KVJ4"/>
<gene>
    <name evidence="2" type="ORF">CMUS01_04642</name>
</gene>
<dbReference type="Gene3D" id="3.40.50.150">
    <property type="entry name" value="Vaccinia Virus protein VP39"/>
    <property type="match status" value="1"/>
</dbReference>
<keyword evidence="3" id="KW-1185">Reference proteome</keyword>
<dbReference type="OrthoDB" id="2013972at2759"/>
<organism evidence="2 3">
    <name type="scientific">Colletotrichum musicola</name>
    <dbReference type="NCBI Taxonomy" id="2175873"/>
    <lineage>
        <taxon>Eukaryota</taxon>
        <taxon>Fungi</taxon>
        <taxon>Dikarya</taxon>
        <taxon>Ascomycota</taxon>
        <taxon>Pezizomycotina</taxon>
        <taxon>Sordariomycetes</taxon>
        <taxon>Hypocreomycetidae</taxon>
        <taxon>Glomerellales</taxon>
        <taxon>Glomerellaceae</taxon>
        <taxon>Colletotrichum</taxon>
        <taxon>Colletotrichum orchidearum species complex</taxon>
    </lineage>
</organism>
<dbReference type="GO" id="GO:0008168">
    <property type="term" value="F:methyltransferase activity"/>
    <property type="evidence" value="ECO:0007669"/>
    <property type="project" value="UniProtKB-KW"/>
</dbReference>
<proteinExistence type="inferred from homology"/>
<comment type="caution">
    <text evidence="2">The sequence shown here is derived from an EMBL/GenBank/DDBJ whole genome shotgun (WGS) entry which is preliminary data.</text>
</comment>
<protein>
    <submittedName>
        <fullName evidence="2">Methyltransferase domain-containing protein</fullName>
    </submittedName>
</protein>
<evidence type="ECO:0000313" key="2">
    <source>
        <dbReference type="EMBL" id="KAF6838462.1"/>
    </source>
</evidence>
<dbReference type="PANTHER" id="PTHR43591:SF24">
    <property type="entry name" value="2-METHOXY-6-POLYPRENYL-1,4-BENZOQUINOL METHYLASE, MITOCHONDRIAL"/>
    <property type="match status" value="1"/>
</dbReference>
<comment type="similarity">
    <text evidence="1">Belongs to the methyltransferase superfamily. LaeA methyltransferase family.</text>
</comment>
<sequence>MAQVDHEVQIVPEDNTDASISSWSQSLASSTTSLADSIRDYHFENGRSYHRYKEGKYHFPNDEKENDRLDLQHHLALLTLGGRLGLAPPCDPEYKVGRALDVGTGTGIWAIQYADDHPETEVKLPAIVLFVAANTWGNLGVLVQWLTFERRVAPNLRFEVDDIEEEWTYSQPFHYIHSRHMTSSLADWKEYITNCFNNLTPGGYLELQEAEMAFLSDDASLPADAALVRFAELVKAAGAKFGRRFVVASELRDLMREVGFQDVSLSRYKWPMNDWPRDARFRELGMWNFQNGMAAADGLALAPLTRAHGWTREEVEVFLVDVRADLRNKRYHTYVPMYFLVGRKPLEEVSSAGETPAAQV</sequence>
<dbReference type="EMBL" id="WIGM01000128">
    <property type="protein sequence ID" value="KAF6838462.1"/>
    <property type="molecule type" value="Genomic_DNA"/>
</dbReference>